<name>A0A562V9Q9_9ACTN</name>
<proteinExistence type="predicted"/>
<dbReference type="GO" id="GO:0003677">
    <property type="term" value="F:DNA binding"/>
    <property type="evidence" value="ECO:0007669"/>
    <property type="project" value="UniProtKB-KW"/>
</dbReference>
<protein>
    <submittedName>
        <fullName evidence="2">DNA-binding MarR family transcriptional regulator</fullName>
    </submittedName>
</protein>
<dbReference type="EMBL" id="VLLL01000005">
    <property type="protein sequence ID" value="TWJ14595.1"/>
    <property type="molecule type" value="Genomic_DNA"/>
</dbReference>
<accession>A0A562V9Q9</accession>
<keyword evidence="2" id="KW-0238">DNA-binding</keyword>
<dbReference type="AlphaFoldDB" id="A0A562V9Q9"/>
<evidence type="ECO:0000313" key="3">
    <source>
        <dbReference type="Proteomes" id="UP000321617"/>
    </source>
</evidence>
<gene>
    <name evidence="2" type="ORF">LX16_0280</name>
</gene>
<reference evidence="2 3" key="1">
    <citation type="journal article" date="2013" name="Stand. Genomic Sci.">
        <title>Genomic Encyclopedia of Type Strains, Phase I: The one thousand microbial genomes (KMG-I) project.</title>
        <authorList>
            <person name="Kyrpides N.C."/>
            <person name="Woyke T."/>
            <person name="Eisen J.A."/>
            <person name="Garrity G."/>
            <person name="Lilburn T.G."/>
            <person name="Beck B.J."/>
            <person name="Whitman W.B."/>
            <person name="Hugenholtz P."/>
            <person name="Klenk H.P."/>
        </authorList>
    </citation>
    <scope>NUCLEOTIDE SEQUENCE [LARGE SCALE GENOMIC DNA]</scope>
    <source>
        <strain evidence="2 3">DSM 45044</strain>
    </source>
</reference>
<dbReference type="GO" id="GO:0006950">
    <property type="term" value="P:response to stress"/>
    <property type="evidence" value="ECO:0007669"/>
    <property type="project" value="TreeGrafter"/>
</dbReference>
<dbReference type="PROSITE" id="PS50995">
    <property type="entry name" value="HTH_MARR_2"/>
    <property type="match status" value="1"/>
</dbReference>
<dbReference type="PRINTS" id="PR00598">
    <property type="entry name" value="HTHMARR"/>
</dbReference>
<dbReference type="InterPro" id="IPR039422">
    <property type="entry name" value="MarR/SlyA-like"/>
</dbReference>
<dbReference type="Pfam" id="PF01047">
    <property type="entry name" value="MarR"/>
    <property type="match status" value="1"/>
</dbReference>
<dbReference type="SUPFAM" id="SSF46785">
    <property type="entry name" value="Winged helix' DNA-binding domain"/>
    <property type="match status" value="1"/>
</dbReference>
<evidence type="ECO:0000259" key="1">
    <source>
        <dbReference type="PROSITE" id="PS50995"/>
    </source>
</evidence>
<keyword evidence="3" id="KW-1185">Reference proteome</keyword>
<dbReference type="PANTHER" id="PTHR33164">
    <property type="entry name" value="TRANSCRIPTIONAL REGULATOR, MARR FAMILY"/>
    <property type="match status" value="1"/>
</dbReference>
<organism evidence="2 3">
    <name type="scientific">Stackebrandtia albiflava</name>
    <dbReference type="NCBI Taxonomy" id="406432"/>
    <lineage>
        <taxon>Bacteria</taxon>
        <taxon>Bacillati</taxon>
        <taxon>Actinomycetota</taxon>
        <taxon>Actinomycetes</taxon>
        <taxon>Glycomycetales</taxon>
        <taxon>Glycomycetaceae</taxon>
        <taxon>Stackebrandtia</taxon>
    </lineage>
</organism>
<dbReference type="SMART" id="SM00347">
    <property type="entry name" value="HTH_MARR"/>
    <property type="match status" value="1"/>
</dbReference>
<dbReference type="InterPro" id="IPR036388">
    <property type="entry name" value="WH-like_DNA-bd_sf"/>
</dbReference>
<dbReference type="Proteomes" id="UP000321617">
    <property type="component" value="Unassembled WGS sequence"/>
</dbReference>
<dbReference type="RefSeq" id="WP_211354224.1">
    <property type="nucleotide sequence ID" value="NZ_BAABIJ010000001.1"/>
</dbReference>
<feature type="domain" description="HTH marR-type" evidence="1">
    <location>
        <begin position="11"/>
        <end position="147"/>
    </location>
</feature>
<dbReference type="GO" id="GO:0003700">
    <property type="term" value="F:DNA-binding transcription factor activity"/>
    <property type="evidence" value="ECO:0007669"/>
    <property type="project" value="InterPro"/>
</dbReference>
<dbReference type="PANTHER" id="PTHR33164:SF106">
    <property type="entry name" value="TRANSCRIPTIONAL REGULATORY PROTEIN"/>
    <property type="match status" value="1"/>
</dbReference>
<comment type="caution">
    <text evidence="2">The sequence shown here is derived from an EMBL/GenBank/DDBJ whole genome shotgun (WGS) entry which is preliminary data.</text>
</comment>
<sequence length="167" mass="18510">MDEPTPTESPDGRLIRLVRQLTVESDRFAEMLGEAHDMHRTDLNALVVIMDAERRGQPISPSQLARSLHLSASATTALLDRLEAIGHVNRGRSTTDRRRIELAMPDRARELGRHFFAPLAAEYARVWSRFSPEQRAVITEFLTATIEATVTVRGGISAESRNGPPAG</sequence>
<dbReference type="InterPro" id="IPR036390">
    <property type="entry name" value="WH_DNA-bd_sf"/>
</dbReference>
<evidence type="ECO:0000313" key="2">
    <source>
        <dbReference type="EMBL" id="TWJ14595.1"/>
    </source>
</evidence>
<dbReference type="InterPro" id="IPR000835">
    <property type="entry name" value="HTH_MarR-typ"/>
</dbReference>
<dbReference type="Gene3D" id="1.10.10.10">
    <property type="entry name" value="Winged helix-like DNA-binding domain superfamily/Winged helix DNA-binding domain"/>
    <property type="match status" value="1"/>
</dbReference>